<dbReference type="InParanoid" id="F4R385"/>
<protein>
    <submittedName>
        <fullName evidence="2">Uncharacterized protein</fullName>
    </submittedName>
</protein>
<dbReference type="Proteomes" id="UP000001072">
    <property type="component" value="Unassembled WGS sequence"/>
</dbReference>
<feature type="region of interest" description="Disordered" evidence="1">
    <location>
        <begin position="101"/>
        <end position="167"/>
    </location>
</feature>
<feature type="compositionally biased region" description="Basic residues" evidence="1">
    <location>
        <begin position="103"/>
        <end position="113"/>
    </location>
</feature>
<dbReference type="VEuPathDB" id="FungiDB:MELLADRAFT_86742"/>
<gene>
    <name evidence="2" type="ORF">MELLADRAFT_86742</name>
</gene>
<feature type="region of interest" description="Disordered" evidence="1">
    <location>
        <begin position="1"/>
        <end position="85"/>
    </location>
</feature>
<dbReference type="KEGG" id="mlr:MELLADRAFT_86742"/>
<feature type="compositionally biased region" description="Low complexity" evidence="1">
    <location>
        <begin position="134"/>
        <end position="144"/>
    </location>
</feature>
<evidence type="ECO:0000256" key="1">
    <source>
        <dbReference type="SAM" id="MobiDB-lite"/>
    </source>
</evidence>
<dbReference type="GeneID" id="18934288"/>
<sequence length="167" mass="17697">MSPPDSTLAPPASATSTRHLRPRSPTGPSARPGFVIQSPDSRVSLRQPSSDLAEFDLDQNPSSPPFNPEEHTDIAEGSVSSADDEAVSVVEVTSATDFLASMRRNKKKKAQRAKAKEVAKAKSPRRGGKGRPRGSGASVNLPRAPAKKRKKAVAPVLVSSKMNSDCD</sequence>
<dbReference type="HOGENOM" id="CLU_1594907_0_0_1"/>
<dbReference type="RefSeq" id="XP_007403523.1">
    <property type="nucleotide sequence ID" value="XM_007403461.1"/>
</dbReference>
<name>F4R385_MELLP</name>
<feature type="compositionally biased region" description="Polar residues" evidence="1">
    <location>
        <begin position="38"/>
        <end position="50"/>
    </location>
</feature>
<dbReference type="EMBL" id="GL883090">
    <property type="protein sequence ID" value="EGG12585.1"/>
    <property type="molecule type" value="Genomic_DNA"/>
</dbReference>
<keyword evidence="3" id="KW-1185">Reference proteome</keyword>
<evidence type="ECO:0000313" key="2">
    <source>
        <dbReference type="EMBL" id="EGG12585.1"/>
    </source>
</evidence>
<feature type="compositionally biased region" description="Basic residues" evidence="1">
    <location>
        <begin position="122"/>
        <end position="132"/>
    </location>
</feature>
<dbReference type="AlphaFoldDB" id="F4R385"/>
<proteinExistence type="predicted"/>
<reference evidence="3" key="1">
    <citation type="journal article" date="2011" name="Proc. Natl. Acad. Sci. U.S.A.">
        <title>Obligate biotrophy features unraveled by the genomic analysis of rust fungi.</title>
        <authorList>
            <person name="Duplessis S."/>
            <person name="Cuomo C.A."/>
            <person name="Lin Y.-C."/>
            <person name="Aerts A."/>
            <person name="Tisserant E."/>
            <person name="Veneault-Fourrey C."/>
            <person name="Joly D.L."/>
            <person name="Hacquard S."/>
            <person name="Amselem J."/>
            <person name="Cantarel B.L."/>
            <person name="Chiu R."/>
            <person name="Coutinho P.M."/>
            <person name="Feau N."/>
            <person name="Field M."/>
            <person name="Frey P."/>
            <person name="Gelhaye E."/>
            <person name="Goldberg J."/>
            <person name="Grabherr M.G."/>
            <person name="Kodira C.D."/>
            <person name="Kohler A."/>
            <person name="Kuees U."/>
            <person name="Lindquist E.A."/>
            <person name="Lucas S.M."/>
            <person name="Mago R."/>
            <person name="Mauceli E."/>
            <person name="Morin E."/>
            <person name="Murat C."/>
            <person name="Pangilinan J.L."/>
            <person name="Park R."/>
            <person name="Pearson M."/>
            <person name="Quesneville H."/>
            <person name="Rouhier N."/>
            <person name="Sakthikumar S."/>
            <person name="Salamov A.A."/>
            <person name="Schmutz J."/>
            <person name="Selles B."/>
            <person name="Shapiro H."/>
            <person name="Tanguay P."/>
            <person name="Tuskan G.A."/>
            <person name="Henrissat B."/>
            <person name="Van de Peer Y."/>
            <person name="Rouze P."/>
            <person name="Ellis J.G."/>
            <person name="Dodds P.N."/>
            <person name="Schein J.E."/>
            <person name="Zhong S."/>
            <person name="Hamelin R.C."/>
            <person name="Grigoriev I.V."/>
            <person name="Szabo L.J."/>
            <person name="Martin F."/>
        </authorList>
    </citation>
    <scope>NUCLEOTIDE SEQUENCE [LARGE SCALE GENOMIC DNA]</scope>
    <source>
        <strain evidence="3">98AG31 / pathotype 3-4-7</strain>
    </source>
</reference>
<organism evidence="3">
    <name type="scientific">Melampsora larici-populina (strain 98AG31 / pathotype 3-4-7)</name>
    <name type="common">Poplar leaf rust fungus</name>
    <dbReference type="NCBI Taxonomy" id="747676"/>
    <lineage>
        <taxon>Eukaryota</taxon>
        <taxon>Fungi</taxon>
        <taxon>Dikarya</taxon>
        <taxon>Basidiomycota</taxon>
        <taxon>Pucciniomycotina</taxon>
        <taxon>Pucciniomycetes</taxon>
        <taxon>Pucciniales</taxon>
        <taxon>Melampsoraceae</taxon>
        <taxon>Melampsora</taxon>
    </lineage>
</organism>
<evidence type="ECO:0000313" key="3">
    <source>
        <dbReference type="Proteomes" id="UP000001072"/>
    </source>
</evidence>
<accession>F4R385</accession>